<dbReference type="EMBL" id="FQVN01000002">
    <property type="protein sequence ID" value="SHF02941.1"/>
    <property type="molecule type" value="Genomic_DNA"/>
</dbReference>
<protein>
    <submittedName>
        <fullName evidence="1">Uncharacterized protein</fullName>
    </submittedName>
</protein>
<keyword evidence="2" id="KW-1185">Reference proteome</keyword>
<sequence length="142" mass="15419">MNDARPLVLAPPGWITPTERWRCWRTALVAADTVLHVAVIIDPVPVKVGDEPEGQWAVEFESDQTRSAALPSPAEIASSVRLEITDPDGRTVAVFERATLVGERHVTVSGTANYAPHPGEYQLRITIGAVHAQYSGGFRVLP</sequence>
<dbReference type="STRING" id="2017.SAMN05444320_102300"/>
<accession>A0A1M4YAW5</accession>
<dbReference type="Proteomes" id="UP000184501">
    <property type="component" value="Unassembled WGS sequence"/>
</dbReference>
<evidence type="ECO:0000313" key="2">
    <source>
        <dbReference type="Proteomes" id="UP000184501"/>
    </source>
</evidence>
<name>A0A1M4YAW5_STRHI</name>
<proteinExistence type="predicted"/>
<reference evidence="1 2" key="1">
    <citation type="submission" date="2016-11" db="EMBL/GenBank/DDBJ databases">
        <authorList>
            <person name="Jaros S."/>
            <person name="Januszkiewicz K."/>
            <person name="Wedrychowicz H."/>
        </authorList>
    </citation>
    <scope>NUCLEOTIDE SEQUENCE [LARGE SCALE GENOMIC DNA]</scope>
    <source>
        <strain evidence="1 2">DSM 44523</strain>
    </source>
</reference>
<dbReference type="RefSeq" id="WP_143174001.1">
    <property type="nucleotide sequence ID" value="NZ_FQVN01000002.1"/>
</dbReference>
<gene>
    <name evidence="1" type="ORF">SAMN05444320_102300</name>
</gene>
<dbReference type="AlphaFoldDB" id="A0A1M4YAW5"/>
<organism evidence="1 2">
    <name type="scientific">Streptoalloteichus hindustanus</name>
    <dbReference type="NCBI Taxonomy" id="2017"/>
    <lineage>
        <taxon>Bacteria</taxon>
        <taxon>Bacillati</taxon>
        <taxon>Actinomycetota</taxon>
        <taxon>Actinomycetes</taxon>
        <taxon>Pseudonocardiales</taxon>
        <taxon>Pseudonocardiaceae</taxon>
        <taxon>Streptoalloteichus</taxon>
    </lineage>
</organism>
<evidence type="ECO:0000313" key="1">
    <source>
        <dbReference type="EMBL" id="SHF02941.1"/>
    </source>
</evidence>